<name>A0A223P0Q5_9SPHI</name>
<protein>
    <recommendedName>
        <fullName evidence="4">Porin</fullName>
    </recommendedName>
</protein>
<dbReference type="InterPro" id="IPR025631">
    <property type="entry name" value="Porin_10"/>
</dbReference>
<accession>A0A223P0Q5</accession>
<organism evidence="2 3">
    <name type="scientific">Mucilaginibacter xinganensis</name>
    <dbReference type="NCBI Taxonomy" id="1234841"/>
    <lineage>
        <taxon>Bacteria</taxon>
        <taxon>Pseudomonadati</taxon>
        <taxon>Bacteroidota</taxon>
        <taxon>Sphingobacteriia</taxon>
        <taxon>Sphingobacteriales</taxon>
        <taxon>Sphingobacteriaceae</taxon>
        <taxon>Mucilaginibacter</taxon>
    </lineage>
</organism>
<evidence type="ECO:0000256" key="1">
    <source>
        <dbReference type="SAM" id="MobiDB-lite"/>
    </source>
</evidence>
<proteinExistence type="predicted"/>
<dbReference type="KEGG" id="muc:MuYL_3844"/>
<evidence type="ECO:0000313" key="2">
    <source>
        <dbReference type="EMBL" id="ASU35729.1"/>
    </source>
</evidence>
<evidence type="ECO:0008006" key="4">
    <source>
        <dbReference type="Google" id="ProtNLM"/>
    </source>
</evidence>
<dbReference type="EMBL" id="CP022743">
    <property type="protein sequence ID" value="ASU35729.1"/>
    <property type="molecule type" value="Genomic_DNA"/>
</dbReference>
<dbReference type="Proteomes" id="UP000215002">
    <property type="component" value="Chromosome"/>
</dbReference>
<keyword evidence="3" id="KW-1185">Reference proteome</keyword>
<dbReference type="AlphaFoldDB" id="A0A223P0Q5"/>
<reference evidence="2 3" key="1">
    <citation type="submission" date="2017-08" db="EMBL/GenBank/DDBJ databases">
        <title>Complete genome sequence of Mucilaginibacter sp. strain BJC16-A31.</title>
        <authorList>
            <consortium name="Henan University of Science and Technology"/>
            <person name="You X."/>
        </authorList>
    </citation>
    <scope>NUCLEOTIDE SEQUENCE [LARGE SCALE GENOMIC DNA]</scope>
    <source>
        <strain evidence="2 3">BJC16-A31</strain>
    </source>
</reference>
<dbReference type="Pfam" id="PF14121">
    <property type="entry name" value="Porin_10"/>
    <property type="match status" value="1"/>
</dbReference>
<evidence type="ECO:0000313" key="3">
    <source>
        <dbReference type="Proteomes" id="UP000215002"/>
    </source>
</evidence>
<feature type="region of interest" description="Disordered" evidence="1">
    <location>
        <begin position="22"/>
        <end position="43"/>
    </location>
</feature>
<sequence>MLLICVCTQAAFAQIQRGNDNYPRQSQQRINLRDTGRTSGKKLTDDQMLDSLRKKQDRKKDSVVFNSKFIRVTNERLLRDSTVLLPLDTGIYNFENYSPLLQPRSPKISLGNTGLPARSLLFEPSRTIGFEPGLHELDPYMLKPENINYYRARVAYTQLYLVGYTGVKEQIFKITHAQNVNPQLNFGFNLNFIGSRGYYSNSGVLSQNVSDVNAAVFTWYESKSKRYNLLTNLIYNNVKAPVTGSILNDSIFVTGSLSKPSEQVRLPASYENWKGGSFYLKQSYYLGHIDSASNGTGKATILPTQRLSYTLKYEATKYEYLQNGYDTYNVFPDYYYSANRSRDSLSVTHLQNDFSYSFYLRSKSEKAVKNELKLDVGLTQDIYTYGQFVSDTTLDQYGSRVVRPLKVQHNSFQDLTVKGRISYKLSDRAALEGNVQQIVQGRDFGDFLYDAKLTLAGNDKAGKIILGGYTQSSTPPLVYTSWNSNHFIFNNKFSNQKTNSVSFNYVNMPLKLDLKAEYFLITDYLYFTAQDNGIDAHPAQINGSINMIKLSVGKSIAWRRWHFDDYFVYQKTDYQSTLRTPQFYNYASVYYKALLFNVLYSNIGMDVRYNSSYVAPSYAPGLGQFYNGANVSFSSYPVATIFIKATLQRTNLFIMYDYANQGLFSKGYYTVNRYPQQDAALKIGISWAFYN</sequence>
<gene>
    <name evidence="2" type="ORF">MuYL_3844</name>
</gene>